<dbReference type="PANTHER" id="PTHR43553">
    <property type="entry name" value="HEAVY METAL TRANSPORTER"/>
    <property type="match status" value="1"/>
</dbReference>
<dbReference type="GO" id="GO:0005524">
    <property type="term" value="F:ATP binding"/>
    <property type="evidence" value="ECO:0007669"/>
    <property type="project" value="UniProtKB-KW"/>
</dbReference>
<keyword evidence="11" id="KW-1185">Reference proteome</keyword>
<dbReference type="Pfam" id="PF00005">
    <property type="entry name" value="ABC_tran"/>
    <property type="match status" value="1"/>
</dbReference>
<comment type="subcellular location">
    <subcellularLocation>
        <location evidence="1">Cell membrane</location>
        <topology evidence="1">Peripheral membrane protein</topology>
    </subcellularLocation>
</comment>
<name>A0ABQ2NV05_9BACI</name>
<dbReference type="InterPro" id="IPR027417">
    <property type="entry name" value="P-loop_NTPase"/>
</dbReference>
<accession>A0ABQ2NV05</accession>
<comment type="caution">
    <text evidence="10">The sequence shown here is derived from an EMBL/GenBank/DDBJ whole genome shotgun (WGS) entry which is preliminary data.</text>
</comment>
<dbReference type="Proteomes" id="UP000641206">
    <property type="component" value="Unassembled WGS sequence"/>
</dbReference>
<dbReference type="EMBL" id="BMLW01000006">
    <property type="protein sequence ID" value="GGP11219.1"/>
    <property type="molecule type" value="Genomic_DNA"/>
</dbReference>
<evidence type="ECO:0000256" key="7">
    <source>
        <dbReference type="ARBA" id="ARBA00022967"/>
    </source>
</evidence>
<keyword evidence="4" id="KW-1003">Cell membrane</keyword>
<gene>
    <name evidence="10" type="ORF">GCM10011346_22510</name>
</gene>
<comment type="similarity">
    <text evidence="2">Belongs to the ABC transporter superfamily.</text>
</comment>
<reference evidence="11" key="1">
    <citation type="journal article" date="2019" name="Int. J. Syst. Evol. Microbiol.">
        <title>The Global Catalogue of Microorganisms (GCM) 10K type strain sequencing project: providing services to taxonomists for standard genome sequencing and annotation.</title>
        <authorList>
            <consortium name="The Broad Institute Genomics Platform"/>
            <consortium name="The Broad Institute Genome Sequencing Center for Infectious Disease"/>
            <person name="Wu L."/>
            <person name="Ma J."/>
        </authorList>
    </citation>
    <scope>NUCLEOTIDE SEQUENCE [LARGE SCALE GENOMIC DNA]</scope>
    <source>
        <strain evidence="11">CGMCC 1.7693</strain>
    </source>
</reference>
<sequence length="283" mass="31196">MDSILKVEGLSFKYSNSKEYAIRDISFEAKQGEILCVVGANGSGKSTICNALVGLIPHYIDGEREGTVKIFNENTAGLKMGELVTKIGLVFQNPFNQLSYTTSTVEQELAYGLGNIGVPRDEMVLRIQKIAKRMRIDKFLHKNPLELSGGQVQRVALGSSIVMDPDIIVLDECTSQLDPMGSEEIFDIIKDLNQDGKTIILVDHDMEKVARIADRVMVLHEGELAAIDTTKNIFGNLAMENYAIAVPDFTQIGLSLQDNHLYNGEPIMNEQEAIAAAKKVLYS</sequence>
<protein>
    <submittedName>
        <fullName evidence="10">ABC transporter ATP-binding protein</fullName>
    </submittedName>
</protein>
<evidence type="ECO:0000256" key="2">
    <source>
        <dbReference type="ARBA" id="ARBA00005417"/>
    </source>
</evidence>
<keyword evidence="7" id="KW-1278">Translocase</keyword>
<dbReference type="Gene3D" id="3.40.50.300">
    <property type="entry name" value="P-loop containing nucleotide triphosphate hydrolases"/>
    <property type="match status" value="1"/>
</dbReference>
<evidence type="ECO:0000256" key="8">
    <source>
        <dbReference type="ARBA" id="ARBA00023136"/>
    </source>
</evidence>
<dbReference type="SUPFAM" id="SSF52540">
    <property type="entry name" value="P-loop containing nucleoside triphosphate hydrolases"/>
    <property type="match status" value="1"/>
</dbReference>
<evidence type="ECO:0000313" key="10">
    <source>
        <dbReference type="EMBL" id="GGP11219.1"/>
    </source>
</evidence>
<dbReference type="InterPro" id="IPR015856">
    <property type="entry name" value="ABC_transpr_CbiO/EcfA_su"/>
</dbReference>
<proteinExistence type="inferred from homology"/>
<evidence type="ECO:0000256" key="6">
    <source>
        <dbReference type="ARBA" id="ARBA00022840"/>
    </source>
</evidence>
<dbReference type="InterPro" id="IPR003593">
    <property type="entry name" value="AAA+_ATPase"/>
</dbReference>
<dbReference type="PROSITE" id="PS50893">
    <property type="entry name" value="ABC_TRANSPORTER_2"/>
    <property type="match status" value="1"/>
</dbReference>
<feature type="domain" description="ABC transporter" evidence="9">
    <location>
        <begin position="5"/>
        <end position="246"/>
    </location>
</feature>
<evidence type="ECO:0000256" key="4">
    <source>
        <dbReference type="ARBA" id="ARBA00022475"/>
    </source>
</evidence>
<dbReference type="SMART" id="SM00382">
    <property type="entry name" value="AAA"/>
    <property type="match status" value="1"/>
</dbReference>
<dbReference type="RefSeq" id="WP_188734539.1">
    <property type="nucleotide sequence ID" value="NZ_BMLW01000006.1"/>
</dbReference>
<dbReference type="InterPro" id="IPR050095">
    <property type="entry name" value="ECF_ABC_transporter_ATP-bd"/>
</dbReference>
<keyword evidence="5" id="KW-0547">Nucleotide-binding</keyword>
<keyword evidence="3" id="KW-0813">Transport</keyword>
<evidence type="ECO:0000256" key="3">
    <source>
        <dbReference type="ARBA" id="ARBA00022448"/>
    </source>
</evidence>
<keyword evidence="8" id="KW-0472">Membrane</keyword>
<organism evidence="10 11">
    <name type="scientific">Oceanobacillus neutriphilus</name>
    <dbReference type="NCBI Taxonomy" id="531815"/>
    <lineage>
        <taxon>Bacteria</taxon>
        <taxon>Bacillati</taxon>
        <taxon>Bacillota</taxon>
        <taxon>Bacilli</taxon>
        <taxon>Bacillales</taxon>
        <taxon>Bacillaceae</taxon>
        <taxon>Oceanobacillus</taxon>
    </lineage>
</organism>
<dbReference type="InterPro" id="IPR003439">
    <property type="entry name" value="ABC_transporter-like_ATP-bd"/>
</dbReference>
<dbReference type="CDD" id="cd03225">
    <property type="entry name" value="ABC_cobalt_CbiO_domain1"/>
    <property type="match status" value="1"/>
</dbReference>
<keyword evidence="6 10" id="KW-0067">ATP-binding</keyword>
<evidence type="ECO:0000313" key="11">
    <source>
        <dbReference type="Proteomes" id="UP000641206"/>
    </source>
</evidence>
<dbReference type="PANTHER" id="PTHR43553:SF27">
    <property type="entry name" value="ENERGY-COUPLING FACTOR TRANSPORTER ATP-BINDING PROTEIN ECFA2"/>
    <property type="match status" value="1"/>
</dbReference>
<evidence type="ECO:0000256" key="5">
    <source>
        <dbReference type="ARBA" id="ARBA00022741"/>
    </source>
</evidence>
<evidence type="ECO:0000259" key="9">
    <source>
        <dbReference type="PROSITE" id="PS50893"/>
    </source>
</evidence>
<evidence type="ECO:0000256" key="1">
    <source>
        <dbReference type="ARBA" id="ARBA00004202"/>
    </source>
</evidence>